<dbReference type="RefSeq" id="WP_349215260.1">
    <property type="nucleotide sequence ID" value="NZ_JBBMFA010000069.1"/>
</dbReference>
<feature type="domain" description="Glycosyltransferase subfamily 4-like N-terminal" evidence="1">
    <location>
        <begin position="18"/>
        <end position="198"/>
    </location>
</feature>
<dbReference type="Pfam" id="PF13692">
    <property type="entry name" value="Glyco_trans_1_4"/>
    <property type="match status" value="1"/>
</dbReference>
<proteinExistence type="predicted"/>
<dbReference type="Gene3D" id="3.40.50.2000">
    <property type="entry name" value="Glycogen Phosphorylase B"/>
    <property type="match status" value="2"/>
</dbReference>
<accession>A0ABV1GDD0</accession>
<dbReference type="EMBL" id="JBBMFA010000069">
    <property type="protein sequence ID" value="MEQ2519825.1"/>
    <property type="molecule type" value="Genomic_DNA"/>
</dbReference>
<dbReference type="PANTHER" id="PTHR12526">
    <property type="entry name" value="GLYCOSYLTRANSFERASE"/>
    <property type="match status" value="1"/>
</dbReference>
<evidence type="ECO:0000313" key="3">
    <source>
        <dbReference type="Proteomes" id="UP001477672"/>
    </source>
</evidence>
<gene>
    <name evidence="2" type="ORF">WMO24_05175</name>
</gene>
<dbReference type="Proteomes" id="UP001477672">
    <property type="component" value="Unassembled WGS sequence"/>
</dbReference>
<organism evidence="2 3">
    <name type="scientific">Ruthenibacterium intestinale</name>
    <dbReference type="NCBI Taxonomy" id="3133163"/>
    <lineage>
        <taxon>Bacteria</taxon>
        <taxon>Bacillati</taxon>
        <taxon>Bacillota</taxon>
        <taxon>Clostridia</taxon>
        <taxon>Eubacteriales</taxon>
        <taxon>Oscillospiraceae</taxon>
        <taxon>Ruthenibacterium</taxon>
    </lineage>
</organism>
<dbReference type="PANTHER" id="PTHR12526:SF622">
    <property type="entry name" value="GLYCOSYLTRANSFERASE (GROUP I)"/>
    <property type="match status" value="1"/>
</dbReference>
<evidence type="ECO:0000259" key="1">
    <source>
        <dbReference type="Pfam" id="PF13579"/>
    </source>
</evidence>
<dbReference type="SUPFAM" id="SSF53756">
    <property type="entry name" value="UDP-Glycosyltransferase/glycogen phosphorylase"/>
    <property type="match status" value="1"/>
</dbReference>
<reference evidence="2 3" key="1">
    <citation type="submission" date="2024-03" db="EMBL/GenBank/DDBJ databases">
        <title>Human intestinal bacterial collection.</title>
        <authorList>
            <person name="Pauvert C."/>
            <person name="Hitch T.C.A."/>
            <person name="Clavel T."/>
        </authorList>
    </citation>
    <scope>NUCLEOTIDE SEQUENCE [LARGE SCALE GENOMIC DNA]</scope>
    <source>
        <strain evidence="2 3">CLA-JM-H11</strain>
    </source>
</reference>
<evidence type="ECO:0000313" key="2">
    <source>
        <dbReference type="EMBL" id="MEQ2519825.1"/>
    </source>
</evidence>
<dbReference type="CDD" id="cd03794">
    <property type="entry name" value="GT4_WbuB-like"/>
    <property type="match status" value="1"/>
</dbReference>
<dbReference type="InterPro" id="IPR028098">
    <property type="entry name" value="Glyco_trans_4-like_N"/>
</dbReference>
<keyword evidence="3" id="KW-1185">Reference proteome</keyword>
<sequence>MPKRILVVSQHYWPENFRIADICRGFTEDQIEVDVLCGLPNYPKGEWFDGYRYSGPRRQTHDGVEIFRAGEIRRKGNTSVRIFLNYISYPLTAVLNLPRLHGRKYDAVFCYETSPVLMLFPAILYAKLHRLPLTCYVLDLWPENLYSVLPVHNRLLRTIAEKVSHWHYRRCEKLIAMSPALEEKLRAVAPRAQLTTIPQYCEDLYARDVFDANLEKRFKGRFNVLFAGNISPAQDLGLLVQCAEKLRQDKRADIHFIIVGDGMSRTNLEEEIRGKDLSSYFTFEGQHPVTDIPAYHTMADALFAALAKSDELGLTVPAKITSYMAAGRPCLVAVDGEASRVVDEAGCGLTSPAGDAHALYQNLLALAAMSPEQRTAMGQAGRAYFEQHFRRSKLLKKLEQFIFDSNEVTP</sequence>
<name>A0ABV1GDD0_9FIRM</name>
<dbReference type="Pfam" id="PF13579">
    <property type="entry name" value="Glyco_trans_4_4"/>
    <property type="match status" value="1"/>
</dbReference>
<protein>
    <submittedName>
        <fullName evidence="2">Glycosyltransferase family 4 protein</fullName>
    </submittedName>
</protein>
<comment type="caution">
    <text evidence="2">The sequence shown here is derived from an EMBL/GenBank/DDBJ whole genome shotgun (WGS) entry which is preliminary data.</text>
</comment>